<dbReference type="GO" id="GO:0008757">
    <property type="term" value="F:S-adenosylmethionine-dependent methyltransferase activity"/>
    <property type="evidence" value="ECO:0007669"/>
    <property type="project" value="InterPro"/>
</dbReference>
<dbReference type="Gene3D" id="3.40.50.150">
    <property type="entry name" value="Vaccinia Virus protein VP39"/>
    <property type="match status" value="1"/>
</dbReference>
<protein>
    <recommendedName>
        <fullName evidence="1">Methyltransferase type 11 domain-containing protein</fullName>
    </recommendedName>
</protein>
<dbReference type="InterPro" id="IPR029063">
    <property type="entry name" value="SAM-dependent_MTases_sf"/>
</dbReference>
<dbReference type="AlphaFoldDB" id="A0A8T0C6K1"/>
<dbReference type="PANTHER" id="PTHR43861">
    <property type="entry name" value="TRANS-ACONITATE 2-METHYLTRANSFERASE-RELATED"/>
    <property type="match status" value="1"/>
</dbReference>
<dbReference type="RefSeq" id="WP_010381748.1">
    <property type="nucleotide sequence ID" value="NZ_AHCD03000035.1"/>
</dbReference>
<reference evidence="2 3" key="1">
    <citation type="journal article" date="2012" name="J. Bacteriol.">
        <title>Genome sequence of the cycloprodigiosin-producing bacterial strain Pseudoalteromonas rubra ATCC 29570(T).</title>
        <authorList>
            <person name="Xie B.B."/>
            <person name="Shu Y.L."/>
            <person name="Qin Q.L."/>
            <person name="Rong J.C."/>
            <person name="Zhang X.Y."/>
            <person name="Chen X.L."/>
            <person name="Zhou B.C."/>
            <person name="Zhang Y.Z."/>
        </authorList>
    </citation>
    <scope>NUCLEOTIDE SEQUENCE [LARGE SCALE GENOMIC DNA]</scope>
    <source>
        <strain evidence="2 3">DSM 6842</strain>
    </source>
</reference>
<evidence type="ECO:0000259" key="1">
    <source>
        <dbReference type="Pfam" id="PF08241"/>
    </source>
</evidence>
<dbReference type="PANTHER" id="PTHR43861:SF1">
    <property type="entry name" value="TRANS-ACONITATE 2-METHYLTRANSFERASE"/>
    <property type="match status" value="1"/>
</dbReference>
<dbReference type="InterPro" id="IPR013216">
    <property type="entry name" value="Methyltransf_11"/>
</dbReference>
<comment type="caution">
    <text evidence="2">The sequence shown here is derived from an EMBL/GenBank/DDBJ whole genome shotgun (WGS) entry which is preliminary data.</text>
</comment>
<proteinExistence type="predicted"/>
<sequence length="199" mass="21720">MSHWNEEDAISYDSKWGELEFHQQIPQLAGVQPSFNIVELGCGGGYLSLCLARSAVNVRVTALDPTPKMIALAKARQRKASLSQAQLQFFEAGAEALDVSPDTQDLVIAAFSVHHWQSPAQSMALVYTALKPGGKVWLCEDLDAPSEGNTEVHAELKTLNGVKGLLQQTGFTQLSHQVHRSHEGEFLIIEALKPSSDND</sequence>
<accession>A0A8T0C6K1</accession>
<dbReference type="GeneID" id="61358566"/>
<dbReference type="Proteomes" id="UP000016480">
    <property type="component" value="Unassembled WGS sequence"/>
</dbReference>
<name>A0A8T0C6K1_9GAMM</name>
<dbReference type="Pfam" id="PF08241">
    <property type="entry name" value="Methyltransf_11"/>
    <property type="match status" value="1"/>
</dbReference>
<dbReference type="EMBL" id="AHCD03000035">
    <property type="protein sequence ID" value="KAF7786366.1"/>
    <property type="molecule type" value="Genomic_DNA"/>
</dbReference>
<evidence type="ECO:0000313" key="3">
    <source>
        <dbReference type="Proteomes" id="UP000016480"/>
    </source>
</evidence>
<gene>
    <name evidence="2" type="ORF">PRUB_a0908</name>
</gene>
<organism evidence="2 3">
    <name type="scientific">Pseudoalteromonas rubra</name>
    <dbReference type="NCBI Taxonomy" id="43658"/>
    <lineage>
        <taxon>Bacteria</taxon>
        <taxon>Pseudomonadati</taxon>
        <taxon>Pseudomonadota</taxon>
        <taxon>Gammaproteobacteria</taxon>
        <taxon>Alteromonadales</taxon>
        <taxon>Pseudoalteromonadaceae</taxon>
        <taxon>Pseudoalteromonas</taxon>
    </lineage>
</organism>
<evidence type="ECO:0000313" key="2">
    <source>
        <dbReference type="EMBL" id="KAF7786366.1"/>
    </source>
</evidence>
<feature type="domain" description="Methyltransferase type 11" evidence="1">
    <location>
        <begin position="39"/>
        <end position="137"/>
    </location>
</feature>
<dbReference type="CDD" id="cd02440">
    <property type="entry name" value="AdoMet_MTases"/>
    <property type="match status" value="1"/>
</dbReference>
<dbReference type="SUPFAM" id="SSF53335">
    <property type="entry name" value="S-adenosyl-L-methionine-dependent methyltransferases"/>
    <property type="match status" value="1"/>
</dbReference>